<evidence type="ECO:0000256" key="1">
    <source>
        <dbReference type="ARBA" id="ARBA00001933"/>
    </source>
</evidence>
<keyword evidence="3" id="KW-0032">Aminotransferase</keyword>
<comment type="cofactor">
    <cofactor evidence="1">
        <name>pyridoxal 5'-phosphate</name>
        <dbReference type="ChEBI" id="CHEBI:597326"/>
    </cofactor>
</comment>
<comment type="similarity">
    <text evidence="2">Belongs to the class-I pyridoxal-phosphate-dependent aminotransferase family.</text>
</comment>
<sequence>MSYPHENLMSERAKARVTRHFWSSAKLPDGEEPHPAPISLVGGMPNHDFFPVKSIRIGIAEKPFEDGYHEESAVAHEPQSDSSFLVSQVASDPSEIDLKTGLQYGFTNGTKCLVDFTRDFVAKVWRPGYDEWSTMLTCGGSNGIDKVFDSFLSKGDSMLLEEFTFIPILNSLNNLGVNTVPVKLDFGPDKTFDFSANLKELLENWDTLHPGKKKPKLLYTIPTGQNPLGVAQTTEHKKKILQLAEEHDFVILEDEPYAYLNFQKVSETPKFDLTPDEFVDSLHGSYINLDTTGRVIRSETFSKVFAPGLRLGFLAGHKRVIQSCTQYSDLGSRAPSGISQILVNDTIRYMGGLDGWLKWIIKVRNEYLVRKNAFVKALLNTEAAKKGYLQVMDPECGMFVSSVVDFGKDNLEKGIELLKARCAVNGVGVVYGGAMAVSYEFSKERANFVRMAICYTGSTDLLVEAATRLSKSVLQVAAQLE</sequence>
<keyword evidence="5" id="KW-0663">Pyridoxal phosphate</keyword>
<keyword evidence="4" id="KW-0808">Transferase</keyword>
<dbReference type="PANTHER" id="PTHR42790">
    <property type="entry name" value="AMINOTRANSFERASE"/>
    <property type="match status" value="1"/>
</dbReference>
<accession>A0AAN6I525</accession>
<evidence type="ECO:0000313" key="7">
    <source>
        <dbReference type="EMBL" id="KAG7817618.1"/>
    </source>
</evidence>
<dbReference type="GeneID" id="66127568"/>
<dbReference type="InterPro" id="IPR004839">
    <property type="entry name" value="Aminotransferase_I/II_large"/>
</dbReference>
<dbReference type="Proteomes" id="UP001196530">
    <property type="component" value="Unassembled WGS sequence"/>
</dbReference>
<name>A0AAN6I525_PICAN</name>
<dbReference type="GO" id="GO:0019878">
    <property type="term" value="P:lysine biosynthetic process via aminoadipic acid"/>
    <property type="evidence" value="ECO:0007669"/>
    <property type="project" value="TreeGrafter"/>
</dbReference>
<gene>
    <name evidence="7" type="ORF">KL928_003517</name>
</gene>
<dbReference type="CDD" id="cd00609">
    <property type="entry name" value="AAT_like"/>
    <property type="match status" value="1"/>
</dbReference>
<dbReference type="GO" id="GO:0009074">
    <property type="term" value="P:aromatic amino acid family catabolic process"/>
    <property type="evidence" value="ECO:0007669"/>
    <property type="project" value="TreeGrafter"/>
</dbReference>
<dbReference type="GO" id="GO:0030170">
    <property type="term" value="F:pyridoxal phosphate binding"/>
    <property type="evidence" value="ECO:0007669"/>
    <property type="project" value="InterPro"/>
</dbReference>
<dbReference type="EMBL" id="JAHLUX010000007">
    <property type="protein sequence ID" value="KAG7817618.1"/>
    <property type="molecule type" value="Genomic_DNA"/>
</dbReference>
<dbReference type="PANTHER" id="PTHR42790:SF2">
    <property type="entry name" value="AROMATIC AMINO ACID AMINOTRANSFERASE 2"/>
    <property type="match status" value="1"/>
</dbReference>
<proteinExistence type="inferred from homology"/>
<reference evidence="7" key="1">
    <citation type="journal article" date="2021" name="G3 (Bethesda)">
        <title>Genomic diversity, chromosomal rearrangements, and interspecies hybridization in the ogataea polymorpha species complex.</title>
        <authorList>
            <person name="Hanson S.J."/>
            <person name="Cinneide E.O."/>
            <person name="Salzberg L.I."/>
            <person name="Wolfe K.H."/>
            <person name="McGowan J."/>
            <person name="Fitzpatrick D.A."/>
            <person name="Matlin K."/>
        </authorList>
    </citation>
    <scope>NUCLEOTIDE SEQUENCE</scope>
    <source>
        <strain evidence="7">61-244</strain>
    </source>
</reference>
<dbReference type="AlphaFoldDB" id="A0AAN6I525"/>
<dbReference type="RefSeq" id="XP_043058959.1">
    <property type="nucleotide sequence ID" value="XM_043204113.1"/>
</dbReference>
<dbReference type="Pfam" id="PF00155">
    <property type="entry name" value="Aminotran_1_2"/>
    <property type="match status" value="1"/>
</dbReference>
<evidence type="ECO:0000313" key="8">
    <source>
        <dbReference type="Proteomes" id="UP001196530"/>
    </source>
</evidence>
<evidence type="ECO:0000256" key="5">
    <source>
        <dbReference type="ARBA" id="ARBA00022898"/>
    </source>
</evidence>
<feature type="domain" description="Aminotransferase class I/classII large" evidence="6">
    <location>
        <begin position="131"/>
        <end position="405"/>
    </location>
</feature>
<dbReference type="GO" id="GO:0006571">
    <property type="term" value="P:tyrosine biosynthetic process"/>
    <property type="evidence" value="ECO:0007669"/>
    <property type="project" value="TreeGrafter"/>
</dbReference>
<dbReference type="InterPro" id="IPR015424">
    <property type="entry name" value="PyrdxlP-dep_Trfase"/>
</dbReference>
<evidence type="ECO:0000259" key="6">
    <source>
        <dbReference type="Pfam" id="PF00155"/>
    </source>
</evidence>
<dbReference type="InterPro" id="IPR050859">
    <property type="entry name" value="Class-I_PLP-dep_aminotransf"/>
</dbReference>
<organism evidence="7 8">
    <name type="scientific">Pichia angusta</name>
    <name type="common">Yeast</name>
    <name type="synonym">Hansenula polymorpha</name>
    <dbReference type="NCBI Taxonomy" id="870730"/>
    <lineage>
        <taxon>Eukaryota</taxon>
        <taxon>Fungi</taxon>
        <taxon>Dikarya</taxon>
        <taxon>Ascomycota</taxon>
        <taxon>Saccharomycotina</taxon>
        <taxon>Pichiomycetes</taxon>
        <taxon>Pichiales</taxon>
        <taxon>Pichiaceae</taxon>
        <taxon>Ogataea</taxon>
    </lineage>
</organism>
<dbReference type="GO" id="GO:0008793">
    <property type="term" value="F:aromatic-amino-acid transaminase activity"/>
    <property type="evidence" value="ECO:0007669"/>
    <property type="project" value="TreeGrafter"/>
</dbReference>
<dbReference type="Gene3D" id="3.40.640.10">
    <property type="entry name" value="Type I PLP-dependent aspartate aminotransferase-like (Major domain)"/>
    <property type="match status" value="1"/>
</dbReference>
<protein>
    <recommendedName>
        <fullName evidence="6">Aminotransferase class I/classII large domain-containing protein</fullName>
    </recommendedName>
</protein>
<dbReference type="SUPFAM" id="SSF53383">
    <property type="entry name" value="PLP-dependent transferases"/>
    <property type="match status" value="1"/>
</dbReference>
<evidence type="ECO:0000256" key="4">
    <source>
        <dbReference type="ARBA" id="ARBA00022679"/>
    </source>
</evidence>
<dbReference type="InterPro" id="IPR015421">
    <property type="entry name" value="PyrdxlP-dep_Trfase_major"/>
</dbReference>
<dbReference type="GO" id="GO:0047536">
    <property type="term" value="F:2-aminoadipate transaminase activity"/>
    <property type="evidence" value="ECO:0007669"/>
    <property type="project" value="TreeGrafter"/>
</dbReference>
<comment type="caution">
    <text evidence="7">The sequence shown here is derived from an EMBL/GenBank/DDBJ whole genome shotgun (WGS) entry which is preliminary data.</text>
</comment>
<evidence type="ECO:0000256" key="3">
    <source>
        <dbReference type="ARBA" id="ARBA00022576"/>
    </source>
</evidence>
<evidence type="ECO:0000256" key="2">
    <source>
        <dbReference type="ARBA" id="ARBA00007441"/>
    </source>
</evidence>